<organism evidence="3 4">
    <name type="scientific">Orbilia blumenaviensis</name>
    <dbReference type="NCBI Taxonomy" id="1796055"/>
    <lineage>
        <taxon>Eukaryota</taxon>
        <taxon>Fungi</taxon>
        <taxon>Dikarya</taxon>
        <taxon>Ascomycota</taxon>
        <taxon>Pezizomycotina</taxon>
        <taxon>Orbiliomycetes</taxon>
        <taxon>Orbiliales</taxon>
        <taxon>Orbiliaceae</taxon>
        <taxon>Orbilia</taxon>
    </lineage>
</organism>
<dbReference type="Gene3D" id="3.30.9.10">
    <property type="entry name" value="D-Amino Acid Oxidase, subunit A, domain 2"/>
    <property type="match status" value="1"/>
</dbReference>
<feature type="region of interest" description="Disordered" evidence="1">
    <location>
        <begin position="423"/>
        <end position="449"/>
    </location>
</feature>
<dbReference type="GO" id="GO:0042147">
    <property type="term" value="P:retrograde transport, endosome to Golgi"/>
    <property type="evidence" value="ECO:0007669"/>
    <property type="project" value="TreeGrafter"/>
</dbReference>
<feature type="region of interest" description="Disordered" evidence="1">
    <location>
        <begin position="147"/>
        <end position="181"/>
    </location>
</feature>
<evidence type="ECO:0000259" key="2">
    <source>
        <dbReference type="Pfam" id="PF01266"/>
    </source>
</evidence>
<evidence type="ECO:0000313" key="4">
    <source>
        <dbReference type="Proteomes" id="UP001373714"/>
    </source>
</evidence>
<feature type="domain" description="FAD dependent oxidoreductase" evidence="2">
    <location>
        <begin position="26"/>
        <end position="519"/>
    </location>
</feature>
<evidence type="ECO:0000313" key="3">
    <source>
        <dbReference type="EMBL" id="KAK6357874.1"/>
    </source>
</evidence>
<dbReference type="Pfam" id="PF01266">
    <property type="entry name" value="DAO"/>
    <property type="match status" value="1"/>
</dbReference>
<dbReference type="EMBL" id="JAVHNS010000004">
    <property type="protein sequence ID" value="KAK6357874.1"/>
    <property type="molecule type" value="Genomic_DNA"/>
</dbReference>
<reference evidence="3 4" key="1">
    <citation type="submission" date="2019-10" db="EMBL/GenBank/DDBJ databases">
        <authorList>
            <person name="Palmer J.M."/>
        </authorList>
    </citation>
    <scope>NUCLEOTIDE SEQUENCE [LARGE SCALE GENOMIC DNA]</scope>
    <source>
        <strain evidence="3 4">TWF730</strain>
    </source>
</reference>
<accession>A0AAV9V9I4</accession>
<dbReference type="SUPFAM" id="SSF51971">
    <property type="entry name" value="Nucleotide-binding domain"/>
    <property type="match status" value="1"/>
</dbReference>
<dbReference type="AlphaFoldDB" id="A0AAV9V9I4"/>
<dbReference type="InterPro" id="IPR036188">
    <property type="entry name" value="FAD/NAD-bd_sf"/>
</dbReference>
<sequence>MSQNTTLDNTTTTTTATTTATTNPSVLILGAGVIGLSTAYYLSSPHSNNDDFAPSKISPRDITVLDTSPTLFACASGRAGGFLAKDWFGAASSKLGELSFSLHRQLADANDGRRRWGYAPSRSYSFERGTGEGGRKRGDDWLREGTSRVDAAAASSSSTSSSASAFTSDGDDGRRGNALPDGWWNCEGGTVELSSTGDSTAQLDPHALCEFLLEEIKRRGVTVRHPVTPVRISQSADGQLGGLVISHKKKKNKSGIADATDATDGSIEEEEEEEVLPCSHILIAAGSWSSRLFQRLFPGSNYTLPVSSLAGHSIILRTPAYRPINDNNSNNNNIYQSSSDITLGYNSNQHQHDTLHAVFAGIDGLDWHPEAFTRANGDIYLAGINSSTIPLPELATDVKADDAEIQRLIAAARELIVQFSSGTGGCGGGGNNDNSIGKEDEDGTRNDLTDGEANVIKQGLCHRPVTPAGKPILSRVPDSLLGGLDTKGDVGGGGVFVATGHGPWGISMSLGTGKVMAEMLLGEQTTTVDVSQLGLQYT</sequence>
<dbReference type="PANTHER" id="PTHR13847">
    <property type="entry name" value="SARCOSINE DEHYDROGENASE-RELATED"/>
    <property type="match status" value="1"/>
</dbReference>
<protein>
    <recommendedName>
        <fullName evidence="2">FAD dependent oxidoreductase domain-containing protein</fullName>
    </recommendedName>
</protein>
<proteinExistence type="predicted"/>
<keyword evidence="4" id="KW-1185">Reference proteome</keyword>
<feature type="compositionally biased region" description="Low complexity" evidence="1">
    <location>
        <begin position="151"/>
        <end position="168"/>
    </location>
</feature>
<evidence type="ECO:0000256" key="1">
    <source>
        <dbReference type="SAM" id="MobiDB-lite"/>
    </source>
</evidence>
<dbReference type="GO" id="GO:0005770">
    <property type="term" value="C:late endosome"/>
    <property type="evidence" value="ECO:0007669"/>
    <property type="project" value="TreeGrafter"/>
</dbReference>
<comment type="caution">
    <text evidence="3">The sequence shown here is derived from an EMBL/GenBank/DDBJ whole genome shotgun (WGS) entry which is preliminary data.</text>
</comment>
<dbReference type="Gene3D" id="3.50.50.60">
    <property type="entry name" value="FAD/NAD(P)-binding domain"/>
    <property type="match status" value="2"/>
</dbReference>
<dbReference type="GO" id="GO:0005829">
    <property type="term" value="C:cytosol"/>
    <property type="evidence" value="ECO:0007669"/>
    <property type="project" value="GOC"/>
</dbReference>
<dbReference type="InterPro" id="IPR006076">
    <property type="entry name" value="FAD-dep_OxRdtase"/>
</dbReference>
<name>A0AAV9V9I4_9PEZI</name>
<dbReference type="Proteomes" id="UP001373714">
    <property type="component" value="Unassembled WGS sequence"/>
</dbReference>
<gene>
    <name evidence="3" type="ORF">TWF730_007231</name>
</gene>
<dbReference type="PANTHER" id="PTHR13847:SF185">
    <property type="entry name" value="FAD DEPENDENT OXIDOREDUCTASE SUPERFAMILY (AFU_ORTHOLOGUE AFUA_3G02360)"/>
    <property type="match status" value="1"/>
</dbReference>